<keyword evidence="3" id="KW-1185">Reference proteome</keyword>
<organism evidence="2 3">
    <name type="scientific">Terriglobus roseus</name>
    <dbReference type="NCBI Taxonomy" id="392734"/>
    <lineage>
        <taxon>Bacteria</taxon>
        <taxon>Pseudomonadati</taxon>
        <taxon>Acidobacteriota</taxon>
        <taxon>Terriglobia</taxon>
        <taxon>Terriglobales</taxon>
        <taxon>Acidobacteriaceae</taxon>
        <taxon>Terriglobus</taxon>
    </lineage>
</organism>
<sequence>MYKLVALAMLSTMFSSGVAAAEVKVDVHEAQRRVDVTVDGKPFTSYIWPTSLKKPVLYPLVLSDGITVTRGFPLEPRAGERQDHPHHAGLWFNYGNVNGFDFWNNSDAITGDRVPHMGSIRQEKIVSSHSGRDSGDLTTESTWIAANGQALLRETTTFVFRQNGDVRTIDRTTKLTALEKVVFTDDKEGVLGIRVARWLESPNEKGGVFVDASGKETKVEGATGAGATGVYLTSEGKQGDDVWSTRGRWCVLNGHDPEGHQAAIAILDHPGNPGYPTYWHARGYGLFAANPLGAHIFDTKAAPMNYTVEKGQTTTFRYRVLLSPHTMTAAQANAAADTFGKANR</sequence>
<dbReference type="RefSeq" id="WP_083346593.1">
    <property type="nucleotide sequence ID" value="NZ_LT629690.1"/>
</dbReference>
<evidence type="ECO:0000313" key="3">
    <source>
        <dbReference type="Proteomes" id="UP000182427"/>
    </source>
</evidence>
<dbReference type="EMBL" id="LT629690">
    <property type="protein sequence ID" value="SDF97595.1"/>
    <property type="molecule type" value="Genomic_DNA"/>
</dbReference>
<dbReference type="Pfam" id="PF14100">
    <property type="entry name" value="DUF6807"/>
    <property type="match status" value="1"/>
</dbReference>
<dbReference type="InterPro" id="IPR029475">
    <property type="entry name" value="DUF6807"/>
</dbReference>
<feature type="signal peptide" evidence="1">
    <location>
        <begin position="1"/>
        <end position="20"/>
    </location>
</feature>
<evidence type="ECO:0000313" key="2">
    <source>
        <dbReference type="EMBL" id="SDF97595.1"/>
    </source>
</evidence>
<proteinExistence type="predicted"/>
<protein>
    <submittedName>
        <fullName evidence="2">Methane oxygenase PmoA</fullName>
    </submittedName>
</protein>
<name>A0A1G7QGL1_9BACT</name>
<feature type="chain" id="PRO_5009242465" evidence="1">
    <location>
        <begin position="21"/>
        <end position="344"/>
    </location>
</feature>
<gene>
    <name evidence="2" type="ORF">SAMN05444167_3864</name>
</gene>
<dbReference type="AlphaFoldDB" id="A0A1G7QGL1"/>
<accession>A0A1G7QGL1</accession>
<dbReference type="Proteomes" id="UP000182427">
    <property type="component" value="Chromosome I"/>
</dbReference>
<evidence type="ECO:0000256" key="1">
    <source>
        <dbReference type="SAM" id="SignalP"/>
    </source>
</evidence>
<keyword evidence="1" id="KW-0732">Signal</keyword>
<reference evidence="2 3" key="1">
    <citation type="submission" date="2016-10" db="EMBL/GenBank/DDBJ databases">
        <authorList>
            <person name="de Groot N.N."/>
        </authorList>
    </citation>
    <scope>NUCLEOTIDE SEQUENCE [LARGE SCALE GENOMIC DNA]</scope>
    <source>
        <strain evidence="2 3">GAS232</strain>
    </source>
</reference>
<dbReference type="OrthoDB" id="242375at2"/>